<organism evidence="2 3">
    <name type="scientific">Paraburkholderia piptadeniae</name>
    <dbReference type="NCBI Taxonomy" id="1701573"/>
    <lineage>
        <taxon>Bacteria</taxon>
        <taxon>Pseudomonadati</taxon>
        <taxon>Pseudomonadota</taxon>
        <taxon>Betaproteobacteria</taxon>
        <taxon>Burkholderiales</taxon>
        <taxon>Burkholderiaceae</taxon>
        <taxon>Paraburkholderia</taxon>
    </lineage>
</organism>
<gene>
    <name evidence="2" type="ORF">BN2476_70021</name>
</gene>
<dbReference type="AlphaFoldDB" id="A0A1N7RMB2"/>
<keyword evidence="1" id="KW-0732">Signal</keyword>
<reference evidence="2" key="1">
    <citation type="submission" date="2016-12" db="EMBL/GenBank/DDBJ databases">
        <authorList>
            <person name="Moulin L."/>
        </authorList>
    </citation>
    <scope>NUCLEOTIDE SEQUENCE [LARGE SCALE GENOMIC DNA]</scope>
    <source>
        <strain evidence="2">STM 7183</strain>
    </source>
</reference>
<feature type="chain" id="PRO_5013134335" evidence="1">
    <location>
        <begin position="25"/>
        <end position="92"/>
    </location>
</feature>
<feature type="signal peptide" evidence="1">
    <location>
        <begin position="1"/>
        <end position="24"/>
    </location>
</feature>
<comment type="caution">
    <text evidence="2">The sequence shown here is derived from an EMBL/GenBank/DDBJ whole genome shotgun (WGS) entry which is preliminary data.</text>
</comment>
<dbReference type="Proteomes" id="UP000195569">
    <property type="component" value="Unassembled WGS sequence"/>
</dbReference>
<name>A0A1N7RMB2_9BURK</name>
<proteinExistence type="predicted"/>
<accession>A0A1N7RMB2</accession>
<sequence>MMNKFFKAAVFVAASVAASASAFASGYGPAPHYNPIQGAPASQQGAAAIAADAGREATGNENMAAVGGVADSAVQSGHRVIASDLGSTFKHH</sequence>
<evidence type="ECO:0000313" key="3">
    <source>
        <dbReference type="Proteomes" id="UP000195569"/>
    </source>
</evidence>
<protein>
    <submittedName>
        <fullName evidence="2">Uncharacterized protein</fullName>
    </submittedName>
</protein>
<dbReference type="EMBL" id="CYGY02000007">
    <property type="protein sequence ID" value="SIT35847.1"/>
    <property type="molecule type" value="Genomic_DNA"/>
</dbReference>
<evidence type="ECO:0000256" key="1">
    <source>
        <dbReference type="SAM" id="SignalP"/>
    </source>
</evidence>
<keyword evidence="3" id="KW-1185">Reference proteome</keyword>
<evidence type="ECO:0000313" key="2">
    <source>
        <dbReference type="EMBL" id="SIT35847.1"/>
    </source>
</evidence>